<dbReference type="Proteomes" id="UP001430953">
    <property type="component" value="Unassembled WGS sequence"/>
</dbReference>
<dbReference type="InterPro" id="IPR036621">
    <property type="entry name" value="Anticodon-bd_dom_sf"/>
</dbReference>
<dbReference type="AlphaFoldDB" id="A0AAW2FFS9"/>
<dbReference type="Gene3D" id="3.30.930.10">
    <property type="entry name" value="Bira Bifunctional Protein, Domain 2"/>
    <property type="match status" value="1"/>
</dbReference>
<gene>
    <name evidence="2" type="ORF">PUN28_012298</name>
</gene>
<reference evidence="2 3" key="1">
    <citation type="submission" date="2023-03" db="EMBL/GenBank/DDBJ databases">
        <title>High recombination rates correlate with genetic variation in Cardiocondyla obscurior ants.</title>
        <authorList>
            <person name="Errbii M."/>
        </authorList>
    </citation>
    <scope>NUCLEOTIDE SEQUENCE [LARGE SCALE GENOMIC DNA]</scope>
    <source>
        <strain evidence="2">Alpha-2009</strain>
        <tissue evidence="2">Whole body</tissue>
    </source>
</reference>
<dbReference type="InterPro" id="IPR045864">
    <property type="entry name" value="aa-tRNA-synth_II/BPL/LPL"/>
</dbReference>
<dbReference type="SUPFAM" id="SSF52954">
    <property type="entry name" value="Class II aaRS ABD-related"/>
    <property type="match status" value="1"/>
</dbReference>
<accession>A0AAW2FFS9</accession>
<feature type="domain" description="Anticodon-binding" evidence="1">
    <location>
        <begin position="283"/>
        <end position="321"/>
    </location>
</feature>
<dbReference type="EMBL" id="JADYXP020000012">
    <property type="protein sequence ID" value="KAL0112950.1"/>
    <property type="molecule type" value="Genomic_DNA"/>
</dbReference>
<evidence type="ECO:0000313" key="3">
    <source>
        <dbReference type="Proteomes" id="UP001430953"/>
    </source>
</evidence>
<organism evidence="2 3">
    <name type="scientific">Cardiocondyla obscurior</name>
    <dbReference type="NCBI Taxonomy" id="286306"/>
    <lineage>
        <taxon>Eukaryota</taxon>
        <taxon>Metazoa</taxon>
        <taxon>Ecdysozoa</taxon>
        <taxon>Arthropoda</taxon>
        <taxon>Hexapoda</taxon>
        <taxon>Insecta</taxon>
        <taxon>Pterygota</taxon>
        <taxon>Neoptera</taxon>
        <taxon>Endopterygota</taxon>
        <taxon>Hymenoptera</taxon>
        <taxon>Apocrita</taxon>
        <taxon>Aculeata</taxon>
        <taxon>Formicoidea</taxon>
        <taxon>Formicidae</taxon>
        <taxon>Myrmicinae</taxon>
        <taxon>Cardiocondyla</taxon>
    </lineage>
</organism>
<dbReference type="Gene3D" id="3.40.50.800">
    <property type="entry name" value="Anticodon-binding domain"/>
    <property type="match status" value="1"/>
</dbReference>
<proteinExistence type="predicted"/>
<keyword evidence="3" id="KW-1185">Reference proteome</keyword>
<sequence>MSLEIILKTIGTHFLSLSNRMFLYGPQGKLLLRNLEEQWFSHCVTLPQYNVFLCDVISNTLQLLRNNSMDNILPFALATFATSKNVWNESLLPKSNKILSHRTAKINIFVDASDSKSLLHKKQRERKVWWRKLAQHPSRFVLAEAKKTKNLDVTEIEAQFPFGNIITETITYYPGIRKLYPQAENNNDNAADVHMIEHIASLDWGCLALLCDSHLIDESNRPHIHPKLSPYKTTFHIAKSDTETDSDPQVLNRFVLYLNNMLRMKGISTILTNTEQVTEMCLIPYVVSVDKTSLKNGIVHVKNRSTTLSEAVHITDLVKYINLRS</sequence>
<evidence type="ECO:0000259" key="1">
    <source>
        <dbReference type="Pfam" id="PF03129"/>
    </source>
</evidence>
<dbReference type="Pfam" id="PF03129">
    <property type="entry name" value="HGTP_anticodon"/>
    <property type="match status" value="1"/>
</dbReference>
<dbReference type="SUPFAM" id="SSF55681">
    <property type="entry name" value="Class II aaRS and biotin synthetases"/>
    <property type="match status" value="1"/>
</dbReference>
<protein>
    <recommendedName>
        <fullName evidence="1">Anticodon-binding domain-containing protein</fullName>
    </recommendedName>
</protein>
<name>A0AAW2FFS9_9HYME</name>
<evidence type="ECO:0000313" key="2">
    <source>
        <dbReference type="EMBL" id="KAL0112950.1"/>
    </source>
</evidence>
<dbReference type="InterPro" id="IPR004154">
    <property type="entry name" value="Anticodon-bd"/>
</dbReference>
<comment type="caution">
    <text evidence="2">The sequence shown here is derived from an EMBL/GenBank/DDBJ whole genome shotgun (WGS) entry which is preliminary data.</text>
</comment>